<evidence type="ECO:0000256" key="5">
    <source>
        <dbReference type="ARBA" id="ARBA00023152"/>
    </source>
</evidence>
<proteinExistence type="predicted"/>
<dbReference type="InterPro" id="IPR029056">
    <property type="entry name" value="Ribokinase-like"/>
</dbReference>
<evidence type="ECO:0000256" key="3">
    <source>
        <dbReference type="ARBA" id="ARBA00022777"/>
    </source>
</evidence>
<dbReference type="Gene3D" id="3.40.1190.20">
    <property type="match status" value="1"/>
</dbReference>
<keyword evidence="7" id="KW-1185">Reference proteome</keyword>
<reference evidence="6" key="1">
    <citation type="submission" date="2021-10" db="EMBL/GenBank/DDBJ databases">
        <title>Tropical sea cucumber genome reveals ecological adaptation and Cuvierian tubules defense mechanism.</title>
        <authorList>
            <person name="Chen T."/>
        </authorList>
    </citation>
    <scope>NUCLEOTIDE SEQUENCE</scope>
    <source>
        <strain evidence="6">Nanhai2018</strain>
        <tissue evidence="6">Muscle</tissue>
    </source>
</reference>
<keyword evidence="2" id="KW-0479">Metal-binding</keyword>
<gene>
    <name evidence="6" type="ORF">HOLleu_28395</name>
</gene>
<evidence type="ECO:0000256" key="1">
    <source>
        <dbReference type="ARBA" id="ARBA00022679"/>
    </source>
</evidence>
<name>A0A9Q1GY83_HOLLE</name>
<dbReference type="PROSITE" id="PS51255">
    <property type="entry name" value="ADPK"/>
    <property type="match status" value="1"/>
</dbReference>
<dbReference type="GO" id="GO:0046872">
    <property type="term" value="F:metal ion binding"/>
    <property type="evidence" value="ECO:0007669"/>
    <property type="project" value="UniProtKB-KW"/>
</dbReference>
<keyword evidence="4" id="KW-0460">Magnesium</keyword>
<protein>
    <submittedName>
        <fullName evidence="6">ADP-dependent glucokinase</fullName>
    </submittedName>
</protein>
<keyword evidence="3" id="KW-0418">Kinase</keyword>
<dbReference type="InterPro" id="IPR007666">
    <property type="entry name" value="ADP_PFK/GK"/>
</dbReference>
<dbReference type="PANTHER" id="PTHR21208:SF0">
    <property type="entry name" value="ADP-DEPENDENT GLUCOKINASE"/>
    <property type="match status" value="1"/>
</dbReference>
<dbReference type="PANTHER" id="PTHR21208">
    <property type="entry name" value="ADP-DEPENDENT GLUCOKINASE"/>
    <property type="match status" value="1"/>
</dbReference>
<keyword evidence="5" id="KW-0324">Glycolysis</keyword>
<dbReference type="GO" id="GO:0006006">
    <property type="term" value="P:glucose metabolic process"/>
    <property type="evidence" value="ECO:0007669"/>
    <property type="project" value="TreeGrafter"/>
</dbReference>
<evidence type="ECO:0000313" key="7">
    <source>
        <dbReference type="Proteomes" id="UP001152320"/>
    </source>
</evidence>
<dbReference type="GO" id="GO:0006096">
    <property type="term" value="P:glycolytic process"/>
    <property type="evidence" value="ECO:0007669"/>
    <property type="project" value="UniProtKB-KW"/>
</dbReference>
<evidence type="ECO:0000313" key="6">
    <source>
        <dbReference type="EMBL" id="KAJ8029082.1"/>
    </source>
</evidence>
<dbReference type="OrthoDB" id="5847021at2759"/>
<organism evidence="6 7">
    <name type="scientific">Holothuria leucospilota</name>
    <name type="common">Black long sea cucumber</name>
    <name type="synonym">Mertensiothuria leucospilota</name>
    <dbReference type="NCBI Taxonomy" id="206669"/>
    <lineage>
        <taxon>Eukaryota</taxon>
        <taxon>Metazoa</taxon>
        <taxon>Echinodermata</taxon>
        <taxon>Eleutherozoa</taxon>
        <taxon>Echinozoa</taxon>
        <taxon>Holothuroidea</taxon>
        <taxon>Aspidochirotacea</taxon>
        <taxon>Aspidochirotida</taxon>
        <taxon>Holothuriidae</taxon>
        <taxon>Holothuria</taxon>
    </lineage>
</organism>
<comment type="caution">
    <text evidence="6">The sequence shown here is derived from an EMBL/GenBank/DDBJ whole genome shotgun (WGS) entry which is preliminary data.</text>
</comment>
<dbReference type="GO" id="GO:0043843">
    <property type="term" value="F:ADP-specific glucokinase activity"/>
    <property type="evidence" value="ECO:0007669"/>
    <property type="project" value="TreeGrafter"/>
</dbReference>
<evidence type="ECO:0000256" key="4">
    <source>
        <dbReference type="ARBA" id="ARBA00022842"/>
    </source>
</evidence>
<dbReference type="AlphaFoldDB" id="A0A9Q1GY83"/>
<dbReference type="Pfam" id="PF04587">
    <property type="entry name" value="ADP_PFK_GK"/>
    <property type="match status" value="1"/>
</dbReference>
<evidence type="ECO:0000256" key="2">
    <source>
        <dbReference type="ARBA" id="ARBA00022723"/>
    </source>
</evidence>
<dbReference type="SUPFAM" id="SSF53613">
    <property type="entry name" value="Ribokinase-like"/>
    <property type="match status" value="1"/>
</dbReference>
<accession>A0A9Q1GY83</accession>
<keyword evidence="1" id="KW-0808">Transferase</keyword>
<sequence length="477" mass="52581">MIPKTVAIGVGVILVAYYYDPIIWRRLVGSLSSNNSWEVRIANAWEKQITAPRYEKKRIAVGINVNADLIVSGTDLFRKLNVQPSGNKHDHHVLRSMDDLEETFAYYFEKGAGVERFFADQTSFQNMVAAAHSLQEKHYFVGGNAALIALKIASTFPDIQILLIGPTGPKVKALLSENIQTPPSCKRDQDEIHLILEYSKGEVWGDAVTPVATRFITSHDIANSEMDSLSGFAENVKEFNPDVVVFSGLHLLDGKDATFQFQRITSLLDQLTKLPKNIPIHLELATMADKTLVTQLFAQVIGQVNSLGLNEQELALIAKVIGLSTEGLVAINGHPDIPSISDVLLGLLRAKRKTTLTRIHFHCLTYHIIATRKGHWSNSKSAVAAGTRVAGIQACKDDYIRPEKVELRVPKRAVAISNSPNHGDKKQFSPDDPVITWEINDVEFHFSPVLVCKNPVKTVGLGDAISGTGLVYSDFIS</sequence>
<dbReference type="GO" id="GO:0005783">
    <property type="term" value="C:endoplasmic reticulum"/>
    <property type="evidence" value="ECO:0007669"/>
    <property type="project" value="TreeGrafter"/>
</dbReference>
<dbReference type="Proteomes" id="UP001152320">
    <property type="component" value="Chromosome 14"/>
</dbReference>
<dbReference type="EMBL" id="JAIZAY010000014">
    <property type="protein sequence ID" value="KAJ8029082.1"/>
    <property type="molecule type" value="Genomic_DNA"/>
</dbReference>